<evidence type="ECO:0000256" key="1">
    <source>
        <dbReference type="ARBA" id="ARBA00022559"/>
    </source>
</evidence>
<keyword evidence="7" id="KW-0732">Signal</keyword>
<dbReference type="InterPro" id="IPR002016">
    <property type="entry name" value="Haem_peroxidase"/>
</dbReference>
<name>A0A9P7UXL5_9AGAR</name>
<dbReference type="KEGG" id="more:E1B28_003968"/>
<dbReference type="EMBL" id="CM032182">
    <property type="protein sequence ID" value="KAG7096544.1"/>
    <property type="molecule type" value="Genomic_DNA"/>
</dbReference>
<dbReference type="PROSITE" id="PS50873">
    <property type="entry name" value="PEROXIDASE_4"/>
    <property type="match status" value="1"/>
</dbReference>
<dbReference type="PANTHER" id="PTHR31356">
    <property type="entry name" value="THYLAKOID LUMENAL 29 KDA PROTEIN, CHLOROPLASTIC-RELATED"/>
    <property type="match status" value="1"/>
</dbReference>
<dbReference type="Gene3D" id="1.10.520.10">
    <property type="match status" value="1"/>
</dbReference>
<accession>A0A9P7UXL5</accession>
<dbReference type="Proteomes" id="UP001049176">
    <property type="component" value="Chromosome 2"/>
</dbReference>
<dbReference type="GO" id="GO:0020037">
    <property type="term" value="F:heme binding"/>
    <property type="evidence" value="ECO:0007669"/>
    <property type="project" value="UniProtKB-UniRule"/>
</dbReference>
<dbReference type="GO" id="GO:0046872">
    <property type="term" value="F:metal ion binding"/>
    <property type="evidence" value="ECO:0007669"/>
    <property type="project" value="UniProtKB-UniRule"/>
</dbReference>
<evidence type="ECO:0000259" key="8">
    <source>
        <dbReference type="PROSITE" id="PS50873"/>
    </source>
</evidence>
<sequence length="532" mass="58562">MKVGTFFLSSLPILFVLFSETFGYTWPSWTDELEDIMYLQGGFFHRGFHDGVSPCTFSTSRSPFRNGAAEWIRTAYHDAITHDKSSGQGGLDASLRFEMDRKENTGTQGLNDTFGFFSSYQSIRASMADLLALGVYTSVRECGGPVVQFRAGRIDATSPNEQGVPEPTTDLDTTKQQFAKAGFSEADMIAMVACGHSLGGVHGNDFPEITGNNSEQSFPKFDSTNGQFDNAVVTEYLASNTTNVLVIGPHDSNSDMRIFTSDHNATMRTLTNPNTFRTTCASILQRMVDTVPSTVTLTDPILPVDIKPASIKLSLTNATHLRFEGYIRIRMTERQKQGPIPEQLELPYKDRNGNQCPACVITAKPSTFQGGSGLGFDDWFQFYEFGVDIPSQIAISSFNVEFNDESHDNGGNGFPIHHEILDQPSQSCLLNLTDMTIVAAVRNDRVNLPTYADLEVKEFTQGVVGAVSITSRKVEMQSTGKVLGDYTFFSGRTTVDARTGWFTHYDLVNGEVKVEFRSSALFQGGTSCPQIP</sequence>
<dbReference type="InterPro" id="IPR010255">
    <property type="entry name" value="Haem_peroxidase_sf"/>
</dbReference>
<dbReference type="GeneID" id="66073044"/>
<evidence type="ECO:0000256" key="2">
    <source>
        <dbReference type="ARBA" id="ARBA00022617"/>
    </source>
</evidence>
<evidence type="ECO:0000256" key="3">
    <source>
        <dbReference type="ARBA" id="ARBA00022723"/>
    </source>
</evidence>
<dbReference type="GO" id="GO:0034599">
    <property type="term" value="P:cellular response to oxidative stress"/>
    <property type="evidence" value="ECO:0007669"/>
    <property type="project" value="InterPro"/>
</dbReference>
<proteinExistence type="inferred from homology"/>
<evidence type="ECO:0000313" key="10">
    <source>
        <dbReference type="Proteomes" id="UP001049176"/>
    </source>
</evidence>
<reference evidence="9" key="1">
    <citation type="journal article" date="2021" name="Genome Biol. Evol.">
        <title>The assembled and annotated genome of the fairy-ring fungus Marasmius oreades.</title>
        <authorList>
            <person name="Hiltunen M."/>
            <person name="Ament-Velasquez S.L."/>
            <person name="Johannesson H."/>
        </authorList>
    </citation>
    <scope>NUCLEOTIDE SEQUENCE</scope>
    <source>
        <strain evidence="9">03SP1</strain>
    </source>
</reference>
<dbReference type="AlphaFoldDB" id="A0A9P7UXL5"/>
<feature type="chain" id="PRO_5040531219" description="Peroxidase" evidence="7">
    <location>
        <begin position="24"/>
        <end position="532"/>
    </location>
</feature>
<dbReference type="OrthoDB" id="5985073at2759"/>
<comment type="caution">
    <text evidence="9">The sequence shown here is derived from an EMBL/GenBank/DDBJ whole genome shotgun (WGS) entry which is preliminary data.</text>
</comment>
<keyword evidence="2" id="KW-0349">Heme</keyword>
<dbReference type="GO" id="GO:0004601">
    <property type="term" value="F:peroxidase activity"/>
    <property type="evidence" value="ECO:0007669"/>
    <property type="project" value="UniProtKB-KW"/>
</dbReference>
<feature type="signal peptide" evidence="7">
    <location>
        <begin position="1"/>
        <end position="23"/>
    </location>
</feature>
<dbReference type="GO" id="GO:0000302">
    <property type="term" value="P:response to reactive oxygen species"/>
    <property type="evidence" value="ECO:0007669"/>
    <property type="project" value="TreeGrafter"/>
</dbReference>
<evidence type="ECO:0000256" key="6">
    <source>
        <dbReference type="RuleBase" id="RU004241"/>
    </source>
</evidence>
<dbReference type="RefSeq" id="XP_043013014.1">
    <property type="nucleotide sequence ID" value="XM_043148415.1"/>
</dbReference>
<protein>
    <recommendedName>
        <fullName evidence="7">Peroxidase</fullName>
        <ecNumber evidence="7">1.11.1.-</ecNumber>
    </recommendedName>
</protein>
<dbReference type="EC" id="1.11.1.-" evidence="7"/>
<dbReference type="Gene3D" id="1.10.420.10">
    <property type="entry name" value="Peroxidase, domain 2"/>
    <property type="match status" value="1"/>
</dbReference>
<dbReference type="PRINTS" id="PR00458">
    <property type="entry name" value="PEROXIDASE"/>
</dbReference>
<organism evidence="9 10">
    <name type="scientific">Marasmius oreades</name>
    <name type="common">fairy-ring Marasmius</name>
    <dbReference type="NCBI Taxonomy" id="181124"/>
    <lineage>
        <taxon>Eukaryota</taxon>
        <taxon>Fungi</taxon>
        <taxon>Dikarya</taxon>
        <taxon>Basidiomycota</taxon>
        <taxon>Agaricomycotina</taxon>
        <taxon>Agaricomycetes</taxon>
        <taxon>Agaricomycetidae</taxon>
        <taxon>Agaricales</taxon>
        <taxon>Marasmiineae</taxon>
        <taxon>Marasmiaceae</taxon>
        <taxon>Marasmius</taxon>
    </lineage>
</organism>
<feature type="domain" description="Plant heme peroxidase family profile" evidence="8">
    <location>
        <begin position="126"/>
        <end position="206"/>
    </location>
</feature>
<keyword evidence="10" id="KW-1185">Reference proteome</keyword>
<dbReference type="InterPro" id="IPR044831">
    <property type="entry name" value="Ccp1-like"/>
</dbReference>
<keyword evidence="4 7" id="KW-0560">Oxidoreductase</keyword>
<keyword evidence="5" id="KW-0408">Iron</keyword>
<evidence type="ECO:0000256" key="7">
    <source>
        <dbReference type="RuleBase" id="RU363051"/>
    </source>
</evidence>
<dbReference type="SUPFAM" id="SSF48113">
    <property type="entry name" value="Heme-dependent peroxidases"/>
    <property type="match status" value="1"/>
</dbReference>
<dbReference type="PANTHER" id="PTHR31356:SF53">
    <property type="entry name" value="HEME PEROXIDASE"/>
    <property type="match status" value="1"/>
</dbReference>
<evidence type="ECO:0000313" key="9">
    <source>
        <dbReference type="EMBL" id="KAG7096544.1"/>
    </source>
</evidence>
<keyword evidence="1 7" id="KW-0575">Peroxidase</keyword>
<gene>
    <name evidence="9" type="ORF">E1B28_003968</name>
</gene>
<dbReference type="Pfam" id="PF00141">
    <property type="entry name" value="peroxidase"/>
    <property type="match status" value="1"/>
</dbReference>
<evidence type="ECO:0000256" key="5">
    <source>
        <dbReference type="ARBA" id="ARBA00023004"/>
    </source>
</evidence>
<keyword evidence="3" id="KW-0479">Metal-binding</keyword>
<comment type="similarity">
    <text evidence="6">Belongs to the peroxidase family.</text>
</comment>
<evidence type="ECO:0000256" key="4">
    <source>
        <dbReference type="ARBA" id="ARBA00023002"/>
    </source>
</evidence>
<dbReference type="GO" id="GO:0042744">
    <property type="term" value="P:hydrogen peroxide catabolic process"/>
    <property type="evidence" value="ECO:0007669"/>
    <property type="project" value="TreeGrafter"/>
</dbReference>